<accession>A0A8X6JMN2</accession>
<keyword evidence="2" id="KW-1185">Reference proteome</keyword>
<proteinExistence type="predicted"/>
<dbReference type="Proteomes" id="UP000887013">
    <property type="component" value="Unassembled WGS sequence"/>
</dbReference>
<comment type="caution">
    <text evidence="1">The sequence shown here is derived from an EMBL/GenBank/DDBJ whole genome shotgun (WGS) entry which is preliminary data.</text>
</comment>
<organism evidence="1 2">
    <name type="scientific">Nephila pilipes</name>
    <name type="common">Giant wood spider</name>
    <name type="synonym">Nephila maculata</name>
    <dbReference type="NCBI Taxonomy" id="299642"/>
    <lineage>
        <taxon>Eukaryota</taxon>
        <taxon>Metazoa</taxon>
        <taxon>Ecdysozoa</taxon>
        <taxon>Arthropoda</taxon>
        <taxon>Chelicerata</taxon>
        <taxon>Arachnida</taxon>
        <taxon>Araneae</taxon>
        <taxon>Araneomorphae</taxon>
        <taxon>Entelegynae</taxon>
        <taxon>Araneoidea</taxon>
        <taxon>Nephilidae</taxon>
        <taxon>Nephila</taxon>
    </lineage>
</organism>
<dbReference type="AlphaFoldDB" id="A0A8X6JMN2"/>
<sequence length="101" mass="12352">MSSRKSMFPLFDYRVEISDRHYHNKFGIPLRKMGMKYVKCVVPFRRDLKPVPKEEEYESYDSKLYLYEIEGKCYNLRMVRSSNRIGKRFLVLRDERNVRAF</sequence>
<gene>
    <name evidence="1" type="ORF">NPIL_498141</name>
</gene>
<name>A0A8X6JMN2_NEPPI</name>
<evidence type="ECO:0000313" key="2">
    <source>
        <dbReference type="Proteomes" id="UP000887013"/>
    </source>
</evidence>
<evidence type="ECO:0000313" key="1">
    <source>
        <dbReference type="EMBL" id="GFS44568.1"/>
    </source>
</evidence>
<protein>
    <submittedName>
        <fullName evidence="1">Uncharacterized protein</fullName>
    </submittedName>
</protein>
<dbReference type="EMBL" id="BMAW01044437">
    <property type="protein sequence ID" value="GFS44568.1"/>
    <property type="molecule type" value="Genomic_DNA"/>
</dbReference>
<reference evidence="1" key="1">
    <citation type="submission" date="2020-08" db="EMBL/GenBank/DDBJ databases">
        <title>Multicomponent nature underlies the extraordinary mechanical properties of spider dragline silk.</title>
        <authorList>
            <person name="Kono N."/>
            <person name="Nakamura H."/>
            <person name="Mori M."/>
            <person name="Yoshida Y."/>
            <person name="Ohtoshi R."/>
            <person name="Malay A.D."/>
            <person name="Moran D.A.P."/>
            <person name="Tomita M."/>
            <person name="Numata K."/>
            <person name="Arakawa K."/>
        </authorList>
    </citation>
    <scope>NUCLEOTIDE SEQUENCE</scope>
</reference>